<dbReference type="SMART" id="SM00873">
    <property type="entry name" value="B3_4"/>
    <property type="match status" value="1"/>
</dbReference>
<dbReference type="RefSeq" id="WP_210510943.1">
    <property type="nucleotide sequence ID" value="NZ_JAFIDN010000003.1"/>
</dbReference>
<protein>
    <recommendedName>
        <fullName evidence="1">B3/B4 tRNA-binding domain-containing protein</fullName>
    </recommendedName>
</protein>
<accession>A0A8J7UV11</accession>
<evidence type="ECO:0000313" key="2">
    <source>
        <dbReference type="EMBL" id="MBP3192046.1"/>
    </source>
</evidence>
<reference evidence="2" key="1">
    <citation type="submission" date="2021-02" db="EMBL/GenBank/DDBJ databases">
        <title>Natronogracilivirga saccharolytica gen. nov. sp. nov. a new anaerobic, haloalkiliphilic carbohydrate-fermenting bacterium from soda lake and proposing of Cyclonatronumiaceae fam. nov. in the phylum Balneolaeota.</title>
        <authorList>
            <person name="Zhilina T.N."/>
            <person name="Sorokin D.Y."/>
            <person name="Zavarzina D.G."/>
            <person name="Toshchakov S.V."/>
            <person name="Kublanov I.V."/>
        </authorList>
    </citation>
    <scope>NUCLEOTIDE SEQUENCE</scope>
    <source>
        <strain evidence="2">Z-1702</strain>
    </source>
</reference>
<dbReference type="GO" id="GO:0003723">
    <property type="term" value="F:RNA binding"/>
    <property type="evidence" value="ECO:0007669"/>
    <property type="project" value="InterPro"/>
</dbReference>
<dbReference type="EMBL" id="JAFIDN010000003">
    <property type="protein sequence ID" value="MBP3192046.1"/>
    <property type="molecule type" value="Genomic_DNA"/>
</dbReference>
<gene>
    <name evidence="2" type="ORF">NATSA_05165</name>
</gene>
<proteinExistence type="predicted"/>
<dbReference type="AlphaFoldDB" id="A0A8J7UV11"/>
<dbReference type="PANTHER" id="PTHR39209">
    <property type="match status" value="1"/>
</dbReference>
<dbReference type="SUPFAM" id="SSF56037">
    <property type="entry name" value="PheT/TilS domain"/>
    <property type="match status" value="1"/>
</dbReference>
<organism evidence="2 3">
    <name type="scientific">Natronogracilivirga saccharolytica</name>
    <dbReference type="NCBI Taxonomy" id="2812953"/>
    <lineage>
        <taxon>Bacteria</taxon>
        <taxon>Pseudomonadati</taxon>
        <taxon>Balneolota</taxon>
        <taxon>Balneolia</taxon>
        <taxon>Balneolales</taxon>
        <taxon>Cyclonatronaceae</taxon>
        <taxon>Natronogracilivirga</taxon>
    </lineage>
</organism>
<feature type="domain" description="B3/B4 tRNA-binding" evidence="1">
    <location>
        <begin position="56"/>
        <end position="212"/>
    </location>
</feature>
<name>A0A8J7UV11_9BACT</name>
<dbReference type="Gene3D" id="3.50.40.10">
    <property type="entry name" value="Phenylalanyl-trna Synthetase, Chain B, domain 3"/>
    <property type="match status" value="1"/>
</dbReference>
<dbReference type="Pfam" id="PF03483">
    <property type="entry name" value="B3_4"/>
    <property type="match status" value="1"/>
</dbReference>
<dbReference type="GO" id="GO:0004826">
    <property type="term" value="F:phenylalanine-tRNA ligase activity"/>
    <property type="evidence" value="ECO:0007669"/>
    <property type="project" value="InterPro"/>
</dbReference>
<keyword evidence="3" id="KW-1185">Reference proteome</keyword>
<dbReference type="Proteomes" id="UP000673975">
    <property type="component" value="Unassembled WGS sequence"/>
</dbReference>
<sequence length="219" mass="24048">MLLFKNQLQDKVLIGALEARGLDNTADSPLLEERLSRLLDQRSNALNPDEDAFRKACRDMMRIGSYKPTGRGKPASEYLLRAASESNFPRINTAADINNYISLAYLVPISLWDTDKIASDSWLFRTGADGEQFVFNPSGQTIGLKDLVSGYAVAGGEETPVVSPVKDCQQTKTDDGTRNIAVAVYYPAGWDGKPALSDIMKEFAELMETVSGQVEYAIV</sequence>
<dbReference type="InterPro" id="IPR020825">
    <property type="entry name" value="Phe-tRNA_synthase-like_B3/B4"/>
</dbReference>
<dbReference type="InterPro" id="IPR005146">
    <property type="entry name" value="B3/B4_tRNA-bd"/>
</dbReference>
<evidence type="ECO:0000313" key="3">
    <source>
        <dbReference type="Proteomes" id="UP000673975"/>
    </source>
</evidence>
<dbReference type="PANTHER" id="PTHR39209:SF2">
    <property type="entry name" value="CYTOPLASMIC PROTEIN"/>
    <property type="match status" value="1"/>
</dbReference>
<comment type="caution">
    <text evidence="2">The sequence shown here is derived from an EMBL/GenBank/DDBJ whole genome shotgun (WGS) entry which is preliminary data.</text>
</comment>
<evidence type="ECO:0000259" key="1">
    <source>
        <dbReference type="SMART" id="SM00873"/>
    </source>
</evidence>